<feature type="non-terminal residue" evidence="2">
    <location>
        <position position="1"/>
    </location>
</feature>
<name>A0A2K3LSI3_TRIPR</name>
<feature type="transmembrane region" description="Helical" evidence="1">
    <location>
        <begin position="23"/>
        <end position="40"/>
    </location>
</feature>
<evidence type="ECO:0000256" key="1">
    <source>
        <dbReference type="SAM" id="Phobius"/>
    </source>
</evidence>
<accession>A0A2K3LSI3</accession>
<proteinExistence type="predicted"/>
<gene>
    <name evidence="2" type="ORF">L195_g037492</name>
</gene>
<reference evidence="2 3" key="1">
    <citation type="journal article" date="2014" name="Am. J. Bot.">
        <title>Genome assembly and annotation for red clover (Trifolium pratense; Fabaceae).</title>
        <authorList>
            <person name="Istvanek J."/>
            <person name="Jaros M."/>
            <person name="Krenek A."/>
            <person name="Repkova J."/>
        </authorList>
    </citation>
    <scope>NUCLEOTIDE SEQUENCE [LARGE SCALE GENOMIC DNA]</scope>
    <source>
        <strain evidence="3">cv. Tatra</strain>
        <tissue evidence="2">Young leaves</tissue>
    </source>
</reference>
<comment type="caution">
    <text evidence="2">The sequence shown here is derived from an EMBL/GenBank/DDBJ whole genome shotgun (WGS) entry which is preliminary data.</text>
</comment>
<evidence type="ECO:0000313" key="2">
    <source>
        <dbReference type="EMBL" id="PNX81473.1"/>
    </source>
</evidence>
<dbReference type="PANTHER" id="PTHR35292:SF10">
    <property type="match status" value="1"/>
</dbReference>
<dbReference type="PANTHER" id="PTHR35292">
    <property type="entry name" value="EXPRESSED PROTEIN"/>
    <property type="match status" value="1"/>
</dbReference>
<reference evidence="2 3" key="2">
    <citation type="journal article" date="2017" name="Front. Plant Sci.">
        <title>Gene Classification and Mining of Molecular Markers Useful in Red Clover (Trifolium pratense) Breeding.</title>
        <authorList>
            <person name="Istvanek J."/>
            <person name="Dluhosova J."/>
            <person name="Dluhos P."/>
            <person name="Patkova L."/>
            <person name="Nedelnik J."/>
            <person name="Repkova J."/>
        </authorList>
    </citation>
    <scope>NUCLEOTIDE SEQUENCE [LARGE SCALE GENOMIC DNA]</scope>
    <source>
        <strain evidence="3">cv. Tatra</strain>
        <tissue evidence="2">Young leaves</tissue>
    </source>
</reference>
<protein>
    <submittedName>
        <fullName evidence="2">Uncharacterized protein</fullName>
    </submittedName>
</protein>
<dbReference type="STRING" id="57577.A0A2K3LSI3"/>
<evidence type="ECO:0000313" key="3">
    <source>
        <dbReference type="Proteomes" id="UP000236291"/>
    </source>
</evidence>
<organism evidence="2 3">
    <name type="scientific">Trifolium pratense</name>
    <name type="common">Red clover</name>
    <dbReference type="NCBI Taxonomy" id="57577"/>
    <lineage>
        <taxon>Eukaryota</taxon>
        <taxon>Viridiplantae</taxon>
        <taxon>Streptophyta</taxon>
        <taxon>Embryophyta</taxon>
        <taxon>Tracheophyta</taxon>
        <taxon>Spermatophyta</taxon>
        <taxon>Magnoliopsida</taxon>
        <taxon>eudicotyledons</taxon>
        <taxon>Gunneridae</taxon>
        <taxon>Pentapetalae</taxon>
        <taxon>rosids</taxon>
        <taxon>fabids</taxon>
        <taxon>Fabales</taxon>
        <taxon>Fabaceae</taxon>
        <taxon>Papilionoideae</taxon>
        <taxon>50 kb inversion clade</taxon>
        <taxon>NPAAA clade</taxon>
        <taxon>Hologalegina</taxon>
        <taxon>IRL clade</taxon>
        <taxon>Trifolieae</taxon>
        <taxon>Trifolium</taxon>
    </lineage>
</organism>
<dbReference type="Proteomes" id="UP000236291">
    <property type="component" value="Unassembled WGS sequence"/>
</dbReference>
<keyword evidence="1" id="KW-0472">Membrane</keyword>
<sequence length="53" mass="5918">HHGPAKVACWKDPMSPSKWKEEHFVIVSLTGWGVAIYGGYKTFAGGKKEEIEE</sequence>
<dbReference type="EMBL" id="ASHM01039989">
    <property type="protein sequence ID" value="PNX81473.1"/>
    <property type="molecule type" value="Genomic_DNA"/>
</dbReference>
<keyword evidence="1" id="KW-1133">Transmembrane helix</keyword>
<keyword evidence="1" id="KW-0812">Transmembrane</keyword>
<dbReference type="AlphaFoldDB" id="A0A2K3LSI3"/>